<dbReference type="GO" id="GO:0005524">
    <property type="term" value="F:ATP binding"/>
    <property type="evidence" value="ECO:0007669"/>
    <property type="project" value="UniProtKB-UniRule"/>
</dbReference>
<dbReference type="GO" id="GO:0042626">
    <property type="term" value="F:ATPase-coupled transmembrane transporter activity"/>
    <property type="evidence" value="ECO:0007669"/>
    <property type="project" value="TreeGrafter"/>
</dbReference>
<evidence type="ECO:0000259" key="9">
    <source>
        <dbReference type="PROSITE" id="PS50893"/>
    </source>
</evidence>
<dbReference type="PANTHER" id="PTHR43553">
    <property type="entry name" value="HEAVY METAL TRANSPORTER"/>
    <property type="match status" value="1"/>
</dbReference>
<dbReference type="EMBL" id="CP037940">
    <property type="protein sequence ID" value="QBO35971.1"/>
    <property type="molecule type" value="Genomic_DNA"/>
</dbReference>
<keyword evidence="2 8" id="KW-0813">Transport</keyword>
<evidence type="ECO:0000256" key="2">
    <source>
        <dbReference type="ARBA" id="ARBA00022448"/>
    </source>
</evidence>
<comment type="similarity">
    <text evidence="8">Belongs to the ABC transporter superfamily. Energy-coupling factor EcfA family.</text>
</comment>
<dbReference type="RefSeq" id="WP_133363050.1">
    <property type="nucleotide sequence ID" value="NZ_CP037940.1"/>
</dbReference>
<dbReference type="InterPro" id="IPR003593">
    <property type="entry name" value="AAA+_ATPase"/>
</dbReference>
<evidence type="ECO:0000313" key="10">
    <source>
        <dbReference type="EMBL" id="QBO35971.1"/>
    </source>
</evidence>
<reference evidence="11" key="1">
    <citation type="submission" date="2019-03" db="EMBL/GenBank/DDBJ databases">
        <title>Weissella sp. 26KH-42 Genome sequencing.</title>
        <authorList>
            <person name="Heo J."/>
            <person name="Kim S.-J."/>
            <person name="Kim J.-S."/>
            <person name="Hong S.-B."/>
            <person name="Kwon S.-W."/>
        </authorList>
    </citation>
    <scope>NUCLEOTIDE SEQUENCE [LARGE SCALE GENOMIC DNA]</scope>
    <source>
        <strain evidence="11">26KH-42</strain>
    </source>
</reference>
<feature type="domain" description="ABC transporter" evidence="9">
    <location>
        <begin position="3"/>
        <end position="246"/>
    </location>
</feature>
<comment type="function">
    <text evidence="8">ATP-binding (A) component of a common energy-coupling factor (ECF) ABC-transporter complex.</text>
</comment>
<dbReference type="Proteomes" id="UP000292886">
    <property type="component" value="Chromosome"/>
</dbReference>
<keyword evidence="5 8" id="KW-0067">ATP-binding</keyword>
<keyword evidence="11" id="KW-1185">Reference proteome</keyword>
<dbReference type="AlphaFoldDB" id="A0A4P6YTF9"/>
<comment type="subcellular location">
    <subcellularLocation>
        <location evidence="1 8">Cell membrane</location>
        <topology evidence="1 8">Peripheral membrane protein</topology>
    </subcellularLocation>
</comment>
<dbReference type="PANTHER" id="PTHR43553:SF27">
    <property type="entry name" value="ENERGY-COUPLING FACTOR TRANSPORTER ATP-BINDING PROTEIN ECFA2"/>
    <property type="match status" value="1"/>
</dbReference>
<organism evidence="10 11">
    <name type="scientific">Periweissella cryptocerci</name>
    <dbReference type="NCBI Taxonomy" id="2506420"/>
    <lineage>
        <taxon>Bacteria</taxon>
        <taxon>Bacillati</taxon>
        <taxon>Bacillota</taxon>
        <taxon>Bacilli</taxon>
        <taxon>Lactobacillales</taxon>
        <taxon>Lactobacillaceae</taxon>
        <taxon>Periweissella</taxon>
    </lineage>
</organism>
<evidence type="ECO:0000256" key="3">
    <source>
        <dbReference type="ARBA" id="ARBA00022475"/>
    </source>
</evidence>
<keyword evidence="4 8" id="KW-0547">Nucleotide-binding</keyword>
<sequence length="290" mass="31904">MAIEFQQVDFIYQPNSPFATSALKDVNFTIPTGSFTAVIGHTGSGKSTMLQHLDGLLKPTEGTVVIDDMTITSATSQKELAKLRSHVGIVFQFPENQLFEQTVVKDVMFGPINFGKSEAEAKTMAEEALRLVGLPEHLWENSPFDLSGGQMRRVAIAGVLAMQPEILVLDEPTAGLDPLGRREIMGMFYDLYKKSNLTVVLVTHQMEDVANFADNVVVMENGTVVKQGTPQEVFHDVAWLEEKRLDVPMTTLFANQLVAQGFNFTELPYTVADLAKELAQQLIPGKGGQN</sequence>
<dbReference type="EC" id="7.-.-.-" evidence="8"/>
<evidence type="ECO:0000313" key="11">
    <source>
        <dbReference type="Proteomes" id="UP000292886"/>
    </source>
</evidence>
<gene>
    <name evidence="10" type="ORF">EQG49_05605</name>
</gene>
<evidence type="ECO:0000256" key="5">
    <source>
        <dbReference type="ARBA" id="ARBA00022840"/>
    </source>
</evidence>
<dbReference type="InterPro" id="IPR003439">
    <property type="entry name" value="ABC_transporter-like_ATP-bd"/>
</dbReference>
<dbReference type="InterPro" id="IPR017871">
    <property type="entry name" value="ABC_transporter-like_CS"/>
</dbReference>
<evidence type="ECO:0000256" key="1">
    <source>
        <dbReference type="ARBA" id="ARBA00004202"/>
    </source>
</evidence>
<keyword evidence="7 8" id="KW-0472">Membrane</keyword>
<dbReference type="GO" id="GO:0016887">
    <property type="term" value="F:ATP hydrolysis activity"/>
    <property type="evidence" value="ECO:0007669"/>
    <property type="project" value="InterPro"/>
</dbReference>
<dbReference type="PROSITE" id="PS50893">
    <property type="entry name" value="ABC_TRANSPORTER_2"/>
    <property type="match status" value="1"/>
</dbReference>
<dbReference type="KEGG" id="wei:EQG49_05605"/>
<dbReference type="Pfam" id="PF00005">
    <property type="entry name" value="ABC_tran"/>
    <property type="match status" value="1"/>
</dbReference>
<dbReference type="OrthoDB" id="9784332at2"/>
<dbReference type="GO" id="GO:0043190">
    <property type="term" value="C:ATP-binding cassette (ABC) transporter complex"/>
    <property type="evidence" value="ECO:0007669"/>
    <property type="project" value="TreeGrafter"/>
</dbReference>
<dbReference type="NCBIfam" id="NF010155">
    <property type="entry name" value="PRK13634.1"/>
    <property type="match status" value="1"/>
</dbReference>
<dbReference type="InterPro" id="IPR050095">
    <property type="entry name" value="ECF_ABC_transporter_ATP-bd"/>
</dbReference>
<evidence type="ECO:0000256" key="8">
    <source>
        <dbReference type="RuleBase" id="RU365104"/>
    </source>
</evidence>
<accession>A0A4P6YTF9</accession>
<dbReference type="InterPro" id="IPR015856">
    <property type="entry name" value="ABC_transpr_CbiO/EcfA_su"/>
</dbReference>
<dbReference type="CDD" id="cd03225">
    <property type="entry name" value="ABC_cobalt_CbiO_domain1"/>
    <property type="match status" value="1"/>
</dbReference>
<keyword evidence="3 8" id="KW-1003">Cell membrane</keyword>
<name>A0A4P6YTF9_9LACO</name>
<comment type="subunit">
    <text evidence="8">Forms a stable energy-coupling factor (ECF) transporter complex composed of 2 membrane-embedded substrate-binding proteins (S component), 2 ATP-binding proteins (A component) and 2 transmembrane proteins (T component).</text>
</comment>
<dbReference type="SUPFAM" id="SSF52540">
    <property type="entry name" value="P-loop containing nucleoside triphosphate hydrolases"/>
    <property type="match status" value="1"/>
</dbReference>
<dbReference type="InterPro" id="IPR030946">
    <property type="entry name" value="EcfA2"/>
</dbReference>
<dbReference type="FunFam" id="3.40.50.300:FF:000224">
    <property type="entry name" value="Energy-coupling factor transporter ATP-binding protein EcfA"/>
    <property type="match status" value="1"/>
</dbReference>
<dbReference type="PROSITE" id="PS00211">
    <property type="entry name" value="ABC_TRANSPORTER_1"/>
    <property type="match status" value="1"/>
</dbReference>
<evidence type="ECO:0000256" key="4">
    <source>
        <dbReference type="ARBA" id="ARBA00022741"/>
    </source>
</evidence>
<dbReference type="NCBIfam" id="TIGR04521">
    <property type="entry name" value="ECF_ATPase_2"/>
    <property type="match status" value="1"/>
</dbReference>
<dbReference type="InterPro" id="IPR027417">
    <property type="entry name" value="P-loop_NTPase"/>
</dbReference>
<proteinExistence type="inferred from homology"/>
<dbReference type="Gene3D" id="3.40.50.300">
    <property type="entry name" value="P-loop containing nucleotide triphosphate hydrolases"/>
    <property type="match status" value="1"/>
</dbReference>
<keyword evidence="6" id="KW-1278">Translocase</keyword>
<evidence type="ECO:0000256" key="7">
    <source>
        <dbReference type="ARBA" id="ARBA00023136"/>
    </source>
</evidence>
<evidence type="ECO:0000256" key="6">
    <source>
        <dbReference type="ARBA" id="ARBA00022967"/>
    </source>
</evidence>
<protein>
    <recommendedName>
        <fullName evidence="8">Energy-coupling factor transporter ATP-binding protein EcfA2</fullName>
        <ecNumber evidence="8">7.-.-.-</ecNumber>
    </recommendedName>
</protein>
<dbReference type="SMART" id="SM00382">
    <property type="entry name" value="AAA"/>
    <property type="match status" value="1"/>
</dbReference>